<name>A0A4Q1BWA0_TREME</name>
<keyword evidence="2" id="KW-0472">Membrane</keyword>
<comment type="caution">
    <text evidence="3">The sequence shown here is derived from an EMBL/GenBank/DDBJ whole genome shotgun (WGS) entry which is preliminary data.</text>
</comment>
<sequence length="117" mass="12733">MASTWEIVSSAFGLLLFLAVVYISILIARSISSQETSTKSSLQSKGITYSNGRLKVQTDRAPLSREEYIASTQRAFEKGAKTFALHPDAFRTGPSQSSGDNGVNGEKKAFQRTKKLA</sequence>
<reference evidence="3 4" key="1">
    <citation type="submission" date="2016-06" db="EMBL/GenBank/DDBJ databases">
        <title>Evolution of pathogenesis and genome organization in the Tremellales.</title>
        <authorList>
            <person name="Cuomo C."/>
            <person name="Litvintseva A."/>
            <person name="Heitman J."/>
            <person name="Chen Y."/>
            <person name="Sun S."/>
            <person name="Springer D."/>
            <person name="Dromer F."/>
            <person name="Young S."/>
            <person name="Zeng Q."/>
            <person name="Chapman S."/>
            <person name="Gujja S."/>
            <person name="Saif S."/>
            <person name="Birren B."/>
        </authorList>
    </citation>
    <scope>NUCLEOTIDE SEQUENCE [LARGE SCALE GENOMIC DNA]</scope>
    <source>
        <strain evidence="3 4">ATCC 28783</strain>
    </source>
</reference>
<protein>
    <submittedName>
        <fullName evidence="3">Uncharacterized protein</fullName>
    </submittedName>
</protein>
<feature type="region of interest" description="Disordered" evidence="1">
    <location>
        <begin position="87"/>
        <end position="117"/>
    </location>
</feature>
<keyword evidence="2" id="KW-0812">Transmembrane</keyword>
<dbReference type="AlphaFoldDB" id="A0A4Q1BWA0"/>
<keyword evidence="4" id="KW-1185">Reference proteome</keyword>
<feature type="transmembrane region" description="Helical" evidence="2">
    <location>
        <begin position="12"/>
        <end position="31"/>
    </location>
</feature>
<organism evidence="3 4">
    <name type="scientific">Tremella mesenterica</name>
    <name type="common">Jelly fungus</name>
    <dbReference type="NCBI Taxonomy" id="5217"/>
    <lineage>
        <taxon>Eukaryota</taxon>
        <taxon>Fungi</taxon>
        <taxon>Dikarya</taxon>
        <taxon>Basidiomycota</taxon>
        <taxon>Agaricomycotina</taxon>
        <taxon>Tremellomycetes</taxon>
        <taxon>Tremellales</taxon>
        <taxon>Tremellaceae</taxon>
        <taxon>Tremella</taxon>
    </lineage>
</organism>
<evidence type="ECO:0000313" key="4">
    <source>
        <dbReference type="Proteomes" id="UP000289152"/>
    </source>
</evidence>
<accession>A0A4Q1BWA0</accession>
<dbReference type="InParanoid" id="A0A4Q1BWA0"/>
<evidence type="ECO:0000256" key="2">
    <source>
        <dbReference type="SAM" id="Phobius"/>
    </source>
</evidence>
<dbReference type="EMBL" id="SDIL01000002">
    <property type="protein sequence ID" value="RXK42420.1"/>
    <property type="molecule type" value="Genomic_DNA"/>
</dbReference>
<proteinExistence type="predicted"/>
<dbReference type="Proteomes" id="UP000289152">
    <property type="component" value="Unassembled WGS sequence"/>
</dbReference>
<dbReference type="OrthoDB" id="2505950at2759"/>
<keyword evidence="2" id="KW-1133">Transmembrane helix</keyword>
<evidence type="ECO:0000313" key="3">
    <source>
        <dbReference type="EMBL" id="RXK42420.1"/>
    </source>
</evidence>
<evidence type="ECO:0000256" key="1">
    <source>
        <dbReference type="SAM" id="MobiDB-lite"/>
    </source>
</evidence>
<gene>
    <name evidence="3" type="ORF">M231_00410</name>
</gene>
<dbReference type="VEuPathDB" id="FungiDB:TREMEDRAFT_63441"/>